<dbReference type="EnsemblPlants" id="AET7Gv20885600.5">
    <property type="protein sequence ID" value="AET7Gv20885600.5"/>
    <property type="gene ID" value="AET7Gv20885600"/>
</dbReference>
<dbReference type="Gramene" id="AET7Gv20885600.7">
    <property type="protein sequence ID" value="AET7Gv20885600.7"/>
    <property type="gene ID" value="AET7Gv20885600"/>
</dbReference>
<accession>A0A453SBR4</accession>
<dbReference type="EnsemblPlants" id="AET7Gv20885600.2">
    <property type="protein sequence ID" value="AET7Gv20885600.2"/>
    <property type="gene ID" value="AET7Gv20885600"/>
</dbReference>
<sequence length="46" mass="5083">MKNCVALMVRIGLSCSMTSPKDRPGMGQVSAEILRIKHLASCMDFR</sequence>
<dbReference type="Gramene" id="AET7Gv20885600.2">
    <property type="protein sequence ID" value="AET7Gv20885600.2"/>
    <property type="gene ID" value="AET7Gv20885600"/>
</dbReference>
<reference evidence="1" key="4">
    <citation type="submission" date="2019-03" db="UniProtKB">
        <authorList>
            <consortium name="EnsemblPlants"/>
        </authorList>
    </citation>
    <scope>IDENTIFICATION</scope>
</reference>
<dbReference type="EnsemblPlants" id="AET7Gv20885600.12">
    <property type="protein sequence ID" value="AET7Gv20885600.12"/>
    <property type="gene ID" value="AET7Gv20885600"/>
</dbReference>
<dbReference type="Gramene" id="AET7Gv20885600.3">
    <property type="protein sequence ID" value="AET7Gv20885600.3"/>
    <property type="gene ID" value="AET7Gv20885600"/>
</dbReference>
<dbReference type="Gramene" id="AET7Gv20885600.5">
    <property type="protein sequence ID" value="AET7Gv20885600.5"/>
    <property type="gene ID" value="AET7Gv20885600"/>
</dbReference>
<dbReference type="EnsemblPlants" id="AET7Gv20885600.3">
    <property type="protein sequence ID" value="AET7Gv20885600.3"/>
    <property type="gene ID" value="AET7Gv20885600"/>
</dbReference>
<dbReference type="EnsemblPlants" id="AET7Gv20885600.8">
    <property type="protein sequence ID" value="AET7Gv20885600.8"/>
    <property type="gene ID" value="AET7Gv20885600"/>
</dbReference>
<dbReference type="EnsemblPlants" id="AET7Gv20885600.6">
    <property type="protein sequence ID" value="AET7Gv20885600.6"/>
    <property type="gene ID" value="AET7Gv20885600"/>
</dbReference>
<reference evidence="1" key="3">
    <citation type="journal article" date="2017" name="Nature">
        <title>Genome sequence of the progenitor of the wheat D genome Aegilops tauschii.</title>
        <authorList>
            <person name="Luo M.C."/>
            <person name="Gu Y.Q."/>
            <person name="Puiu D."/>
            <person name="Wang H."/>
            <person name="Twardziok S.O."/>
            <person name="Deal K.R."/>
            <person name="Huo N."/>
            <person name="Zhu T."/>
            <person name="Wang L."/>
            <person name="Wang Y."/>
            <person name="McGuire P.E."/>
            <person name="Liu S."/>
            <person name="Long H."/>
            <person name="Ramasamy R.K."/>
            <person name="Rodriguez J.C."/>
            <person name="Van S.L."/>
            <person name="Yuan L."/>
            <person name="Wang Z."/>
            <person name="Xia Z."/>
            <person name="Xiao L."/>
            <person name="Anderson O.D."/>
            <person name="Ouyang S."/>
            <person name="Liang Y."/>
            <person name="Zimin A.V."/>
            <person name="Pertea G."/>
            <person name="Qi P."/>
            <person name="Bennetzen J.L."/>
            <person name="Dai X."/>
            <person name="Dawson M.W."/>
            <person name="Muller H.G."/>
            <person name="Kugler K."/>
            <person name="Rivarola-Duarte L."/>
            <person name="Spannagl M."/>
            <person name="Mayer K.F.X."/>
            <person name="Lu F.H."/>
            <person name="Bevan M.W."/>
            <person name="Leroy P."/>
            <person name="Li P."/>
            <person name="You F.M."/>
            <person name="Sun Q."/>
            <person name="Liu Z."/>
            <person name="Lyons E."/>
            <person name="Wicker T."/>
            <person name="Salzberg S.L."/>
            <person name="Devos K.M."/>
            <person name="Dvorak J."/>
        </authorList>
    </citation>
    <scope>NUCLEOTIDE SEQUENCE [LARGE SCALE GENOMIC DNA]</scope>
    <source>
        <strain evidence="1">cv. AL8/78</strain>
    </source>
</reference>
<reference evidence="2" key="1">
    <citation type="journal article" date="2014" name="Science">
        <title>Ancient hybridizations among the ancestral genomes of bread wheat.</title>
        <authorList>
            <consortium name="International Wheat Genome Sequencing Consortium,"/>
            <person name="Marcussen T."/>
            <person name="Sandve S.R."/>
            <person name="Heier L."/>
            <person name="Spannagl M."/>
            <person name="Pfeifer M."/>
            <person name="Jakobsen K.S."/>
            <person name="Wulff B.B."/>
            <person name="Steuernagel B."/>
            <person name="Mayer K.F."/>
            <person name="Olsen O.A."/>
        </authorList>
    </citation>
    <scope>NUCLEOTIDE SEQUENCE [LARGE SCALE GENOMIC DNA]</scope>
    <source>
        <strain evidence="2">cv. AL8/78</strain>
    </source>
</reference>
<dbReference type="Proteomes" id="UP000015105">
    <property type="component" value="Chromosome 7D"/>
</dbReference>
<dbReference type="Gramene" id="AET7Gv20885600.12">
    <property type="protein sequence ID" value="AET7Gv20885600.12"/>
    <property type="gene ID" value="AET7Gv20885600"/>
</dbReference>
<dbReference type="EnsemblPlants" id="AET7Gv20885600.7">
    <property type="protein sequence ID" value="AET7Gv20885600.7"/>
    <property type="gene ID" value="AET7Gv20885600"/>
</dbReference>
<dbReference type="AlphaFoldDB" id="A0A453SBR4"/>
<name>A0A453SBR4_AEGTS</name>
<evidence type="ECO:0000313" key="1">
    <source>
        <dbReference type="EnsemblPlants" id="AET7Gv20885600.6"/>
    </source>
</evidence>
<dbReference type="Gramene" id="AET7Gv20885600.9">
    <property type="protein sequence ID" value="AET7Gv20885600.9"/>
    <property type="gene ID" value="AET7Gv20885600"/>
</dbReference>
<proteinExistence type="predicted"/>
<dbReference type="EnsemblPlants" id="AET7Gv20885600.11">
    <property type="protein sequence ID" value="AET7Gv20885600.11"/>
    <property type="gene ID" value="AET7Gv20885600"/>
</dbReference>
<evidence type="ECO:0000313" key="2">
    <source>
        <dbReference type="Proteomes" id="UP000015105"/>
    </source>
</evidence>
<dbReference type="Gramene" id="AET7Gv20885600.6">
    <property type="protein sequence ID" value="AET7Gv20885600.6"/>
    <property type="gene ID" value="AET7Gv20885600"/>
</dbReference>
<reference evidence="2" key="2">
    <citation type="journal article" date="2017" name="Nat. Plants">
        <title>The Aegilops tauschii genome reveals multiple impacts of transposons.</title>
        <authorList>
            <person name="Zhao G."/>
            <person name="Zou C."/>
            <person name="Li K."/>
            <person name="Wang K."/>
            <person name="Li T."/>
            <person name="Gao L."/>
            <person name="Zhang X."/>
            <person name="Wang H."/>
            <person name="Yang Z."/>
            <person name="Liu X."/>
            <person name="Jiang W."/>
            <person name="Mao L."/>
            <person name="Kong X."/>
            <person name="Jiao Y."/>
            <person name="Jia J."/>
        </authorList>
    </citation>
    <scope>NUCLEOTIDE SEQUENCE [LARGE SCALE GENOMIC DNA]</scope>
    <source>
        <strain evidence="2">cv. AL8/78</strain>
    </source>
</reference>
<reference evidence="1" key="5">
    <citation type="journal article" date="2021" name="G3 (Bethesda)">
        <title>Aegilops tauschii genome assembly Aet v5.0 features greater sequence contiguity and improved annotation.</title>
        <authorList>
            <person name="Wang L."/>
            <person name="Zhu T."/>
            <person name="Rodriguez J.C."/>
            <person name="Deal K.R."/>
            <person name="Dubcovsky J."/>
            <person name="McGuire P.E."/>
            <person name="Lux T."/>
            <person name="Spannagl M."/>
            <person name="Mayer K.F.X."/>
            <person name="Baldrich P."/>
            <person name="Meyers B.C."/>
            <person name="Huo N."/>
            <person name="Gu Y.Q."/>
            <person name="Zhou H."/>
            <person name="Devos K.M."/>
            <person name="Bennetzen J.L."/>
            <person name="Unver T."/>
            <person name="Budak H."/>
            <person name="Gulick P.J."/>
            <person name="Galiba G."/>
            <person name="Kalapos B."/>
            <person name="Nelson D.R."/>
            <person name="Li P."/>
            <person name="You F.M."/>
            <person name="Luo M.C."/>
            <person name="Dvorak J."/>
        </authorList>
    </citation>
    <scope>NUCLEOTIDE SEQUENCE [LARGE SCALE GENOMIC DNA]</scope>
    <source>
        <strain evidence="1">cv. AL8/78</strain>
    </source>
</reference>
<keyword evidence="2" id="KW-1185">Reference proteome</keyword>
<dbReference type="Gramene" id="AET7Gv20885600.8">
    <property type="protein sequence ID" value="AET7Gv20885600.8"/>
    <property type="gene ID" value="AET7Gv20885600"/>
</dbReference>
<dbReference type="EnsemblPlants" id="AET7Gv20885600.9">
    <property type="protein sequence ID" value="AET7Gv20885600.9"/>
    <property type="gene ID" value="AET7Gv20885600"/>
</dbReference>
<organism evidence="1 2">
    <name type="scientific">Aegilops tauschii subsp. strangulata</name>
    <name type="common">Goatgrass</name>
    <dbReference type="NCBI Taxonomy" id="200361"/>
    <lineage>
        <taxon>Eukaryota</taxon>
        <taxon>Viridiplantae</taxon>
        <taxon>Streptophyta</taxon>
        <taxon>Embryophyta</taxon>
        <taxon>Tracheophyta</taxon>
        <taxon>Spermatophyta</taxon>
        <taxon>Magnoliopsida</taxon>
        <taxon>Liliopsida</taxon>
        <taxon>Poales</taxon>
        <taxon>Poaceae</taxon>
        <taxon>BOP clade</taxon>
        <taxon>Pooideae</taxon>
        <taxon>Triticodae</taxon>
        <taxon>Triticeae</taxon>
        <taxon>Triticinae</taxon>
        <taxon>Aegilops</taxon>
    </lineage>
</organism>
<evidence type="ECO:0008006" key="3">
    <source>
        <dbReference type="Google" id="ProtNLM"/>
    </source>
</evidence>
<protein>
    <recommendedName>
        <fullName evidence="3">Serine-threonine/tyrosine-protein kinase catalytic domain-containing protein</fullName>
    </recommendedName>
</protein>
<dbReference type="Gramene" id="AET7Gv20885600.11">
    <property type="protein sequence ID" value="AET7Gv20885600.11"/>
    <property type="gene ID" value="AET7Gv20885600"/>
</dbReference>